<comment type="subcellular location">
    <subcellularLocation>
        <location evidence="4">Cytoplasm</location>
    </subcellularLocation>
</comment>
<dbReference type="InterPro" id="IPR023524">
    <property type="entry name" value="Uncharacterised_SprT-like"/>
</dbReference>
<feature type="active site" evidence="4">
    <location>
        <position position="68"/>
    </location>
</feature>
<gene>
    <name evidence="6" type="ORF">JMA_08410</name>
</gene>
<evidence type="ECO:0000259" key="5">
    <source>
        <dbReference type="SMART" id="SM00731"/>
    </source>
</evidence>
<evidence type="ECO:0000256" key="4">
    <source>
        <dbReference type="HAMAP-Rule" id="MF_00745"/>
    </source>
</evidence>
<dbReference type="Proteomes" id="UP000031449">
    <property type="component" value="Chromosome"/>
</dbReference>
<feature type="binding site" evidence="4">
    <location>
        <position position="71"/>
    </location>
    <ligand>
        <name>Zn(2+)</name>
        <dbReference type="ChEBI" id="CHEBI:29105"/>
    </ligand>
</feature>
<dbReference type="Pfam" id="PF17283">
    <property type="entry name" value="Zn_ribbon_SprT"/>
    <property type="match status" value="1"/>
</dbReference>
<feature type="domain" description="SprT-like" evidence="5">
    <location>
        <begin position="4"/>
        <end position="150"/>
    </location>
</feature>
<accession>A0A0B5ANP5</accession>
<dbReference type="KEGG" id="jeo:JMA_08410"/>
<dbReference type="AlphaFoldDB" id="A0A0B5ANP5"/>
<keyword evidence="1 4" id="KW-0963">Cytoplasm</keyword>
<dbReference type="STRING" id="1508404.JMA_08410"/>
<keyword evidence="2 4" id="KW-0479">Metal-binding</keyword>
<dbReference type="InterPro" id="IPR035240">
    <property type="entry name" value="SprT_Zn_ribbon"/>
</dbReference>
<dbReference type="GO" id="GO:0005737">
    <property type="term" value="C:cytoplasm"/>
    <property type="evidence" value="ECO:0007669"/>
    <property type="project" value="UniProtKB-SubCell"/>
</dbReference>
<dbReference type="OrthoDB" id="9799909at2"/>
<dbReference type="InterPro" id="IPR006640">
    <property type="entry name" value="SprT-like_domain"/>
</dbReference>
<sequence>MTNEELQQLTEQISLESFGKRFRHDAYFNGRLRTTGGRYLLVSHHIEINKKYLDEHGYAELVGIIKHELAHYHLHIEGRGYQHRDSDFRELIKAVGAPRFCTPLPSQKNKRLPRNKVYECSDCGQLYHRKKRFDTNKYRCGKCSGRLTFLGVDQSLA</sequence>
<organism evidence="6 7">
    <name type="scientific">Jeotgalibacillus malaysiensis</name>
    <dbReference type="NCBI Taxonomy" id="1508404"/>
    <lineage>
        <taxon>Bacteria</taxon>
        <taxon>Bacillati</taxon>
        <taxon>Bacillota</taxon>
        <taxon>Bacilli</taxon>
        <taxon>Bacillales</taxon>
        <taxon>Caryophanaceae</taxon>
        <taxon>Jeotgalibacillus</taxon>
    </lineage>
</organism>
<dbReference type="GO" id="GO:0006950">
    <property type="term" value="P:response to stress"/>
    <property type="evidence" value="ECO:0007669"/>
    <property type="project" value="UniProtKB-ARBA"/>
</dbReference>
<dbReference type="NCBIfam" id="NF003339">
    <property type="entry name" value="PRK04351.1"/>
    <property type="match status" value="1"/>
</dbReference>
<dbReference type="EMBL" id="CP009416">
    <property type="protein sequence ID" value="AJD90158.1"/>
    <property type="molecule type" value="Genomic_DNA"/>
</dbReference>
<dbReference type="BioCyc" id="JESP1508404:G14D9-10058-MONOMER"/>
<name>A0A0B5ANP5_9BACL</name>
<dbReference type="GO" id="GO:0008270">
    <property type="term" value="F:zinc ion binding"/>
    <property type="evidence" value="ECO:0007669"/>
    <property type="project" value="UniProtKB-UniRule"/>
</dbReference>
<keyword evidence="7" id="KW-1185">Reference proteome</keyword>
<comment type="similarity">
    <text evidence="4">Belongs to the SprT family.</text>
</comment>
<protein>
    <recommendedName>
        <fullName evidence="4">Protein SprT-like</fullName>
    </recommendedName>
</protein>
<evidence type="ECO:0000313" key="7">
    <source>
        <dbReference type="Proteomes" id="UP000031449"/>
    </source>
</evidence>
<proteinExistence type="inferred from homology"/>
<dbReference type="HOGENOM" id="CLU_123820_0_0_9"/>
<reference evidence="6 7" key="1">
    <citation type="submission" date="2014-08" db="EMBL/GenBank/DDBJ databases">
        <title>Complete genome of a marine bacteria Jeotgalibacillus malaysiensis.</title>
        <authorList>
            <person name="Yaakop A.S."/>
            <person name="Chan K.-G."/>
            <person name="Goh K.M."/>
        </authorList>
    </citation>
    <scope>NUCLEOTIDE SEQUENCE [LARGE SCALE GENOMIC DNA]</scope>
    <source>
        <strain evidence="6 7">D5</strain>
    </source>
</reference>
<dbReference type="HAMAP" id="MF_00745">
    <property type="entry name" value="SprT_like"/>
    <property type="match status" value="1"/>
</dbReference>
<evidence type="ECO:0000256" key="3">
    <source>
        <dbReference type="ARBA" id="ARBA00022833"/>
    </source>
</evidence>
<keyword evidence="3 4" id="KW-0862">Zinc</keyword>
<evidence type="ECO:0000256" key="1">
    <source>
        <dbReference type="ARBA" id="ARBA00022490"/>
    </source>
</evidence>
<dbReference type="Pfam" id="PF10263">
    <property type="entry name" value="SprT-like"/>
    <property type="match status" value="1"/>
</dbReference>
<dbReference type="SMART" id="SM00731">
    <property type="entry name" value="SprT"/>
    <property type="match status" value="1"/>
</dbReference>
<evidence type="ECO:0000256" key="2">
    <source>
        <dbReference type="ARBA" id="ARBA00022723"/>
    </source>
</evidence>
<evidence type="ECO:0000313" key="6">
    <source>
        <dbReference type="EMBL" id="AJD90158.1"/>
    </source>
</evidence>
<comment type="cofactor">
    <cofactor evidence="4">
        <name>Zn(2+)</name>
        <dbReference type="ChEBI" id="CHEBI:29105"/>
    </cofactor>
    <text evidence="4">Binds 1 zinc ion.</text>
</comment>
<feature type="binding site" evidence="4">
    <location>
        <position position="67"/>
    </location>
    <ligand>
        <name>Zn(2+)</name>
        <dbReference type="ChEBI" id="CHEBI:29105"/>
    </ligand>
</feature>